<dbReference type="InterPro" id="IPR045621">
    <property type="entry name" value="BPD_transp_1_N"/>
</dbReference>
<feature type="transmembrane region" description="Helical" evidence="7">
    <location>
        <begin position="149"/>
        <end position="176"/>
    </location>
</feature>
<dbReference type="CDD" id="cd06261">
    <property type="entry name" value="TM_PBP2"/>
    <property type="match status" value="1"/>
</dbReference>
<keyword evidence="10" id="KW-1185">Reference proteome</keyword>
<sequence length="328" mass="34765">MIRFLGRRALGAALVLLVMAALVYALFYAMPGDPAVLACGKGCTAPQLEAVRHSLGTDRPVYEQFWSFLTGVFAGHSYSTGPTTVWCSAPCLGYSFQGNEPVTQMLLDRLPVDVSLTLGAAVLWLALGIGTGLFAALKPGGLRDRITNTLMLTLGSAPVFVVALLLLLGACVWLQILPFPTYVAFTDSPGQWAENMLLPWMAIALVMAATYSRLARAGVLEAMSLDHIRTLRAYGWSERRIVTRHAVRGALPTLATMAALDIGGVMSGAVFTESMFGLPGLGKLAVESATTIDLPVICGITLLAGALVIVANAVADVLYAALDPRVRI</sequence>
<dbReference type="PROSITE" id="PS50928">
    <property type="entry name" value="ABC_TM1"/>
    <property type="match status" value="1"/>
</dbReference>
<evidence type="ECO:0000256" key="5">
    <source>
        <dbReference type="ARBA" id="ARBA00022989"/>
    </source>
</evidence>
<dbReference type="Pfam" id="PF00528">
    <property type="entry name" value="BPD_transp_1"/>
    <property type="match status" value="1"/>
</dbReference>
<feature type="transmembrane region" description="Helical" evidence="7">
    <location>
        <begin position="292"/>
        <end position="322"/>
    </location>
</feature>
<dbReference type="InterPro" id="IPR000515">
    <property type="entry name" value="MetI-like"/>
</dbReference>
<name>A0ABW1FVG2_9ACTN</name>
<evidence type="ECO:0000259" key="8">
    <source>
        <dbReference type="PROSITE" id="PS50928"/>
    </source>
</evidence>
<keyword evidence="6 7" id="KW-0472">Membrane</keyword>
<dbReference type="PANTHER" id="PTHR43163:SF6">
    <property type="entry name" value="DIPEPTIDE TRANSPORT SYSTEM PERMEASE PROTEIN DPPB-RELATED"/>
    <property type="match status" value="1"/>
</dbReference>
<evidence type="ECO:0000256" key="1">
    <source>
        <dbReference type="ARBA" id="ARBA00004651"/>
    </source>
</evidence>
<evidence type="ECO:0000313" key="10">
    <source>
        <dbReference type="Proteomes" id="UP001596174"/>
    </source>
</evidence>
<comment type="subcellular location">
    <subcellularLocation>
        <location evidence="1 7">Cell membrane</location>
        <topology evidence="1 7">Multi-pass membrane protein</topology>
    </subcellularLocation>
</comment>
<organism evidence="9 10">
    <name type="scientific">Streptacidiphilus monticola</name>
    <dbReference type="NCBI Taxonomy" id="2161674"/>
    <lineage>
        <taxon>Bacteria</taxon>
        <taxon>Bacillati</taxon>
        <taxon>Actinomycetota</taxon>
        <taxon>Actinomycetes</taxon>
        <taxon>Kitasatosporales</taxon>
        <taxon>Streptomycetaceae</taxon>
        <taxon>Streptacidiphilus</taxon>
    </lineage>
</organism>
<keyword evidence="2 7" id="KW-0813">Transport</keyword>
<dbReference type="Proteomes" id="UP001596174">
    <property type="component" value="Unassembled WGS sequence"/>
</dbReference>
<reference evidence="10" key="1">
    <citation type="journal article" date="2019" name="Int. J. Syst. Evol. Microbiol.">
        <title>The Global Catalogue of Microorganisms (GCM) 10K type strain sequencing project: providing services to taxonomists for standard genome sequencing and annotation.</title>
        <authorList>
            <consortium name="The Broad Institute Genomics Platform"/>
            <consortium name="The Broad Institute Genome Sequencing Center for Infectious Disease"/>
            <person name="Wu L."/>
            <person name="Ma J."/>
        </authorList>
    </citation>
    <scope>NUCLEOTIDE SEQUENCE [LARGE SCALE GENOMIC DNA]</scope>
    <source>
        <strain evidence="10">JCM 4816</strain>
    </source>
</reference>
<feature type="domain" description="ABC transmembrane type-1" evidence="8">
    <location>
        <begin position="110"/>
        <end position="319"/>
    </location>
</feature>
<evidence type="ECO:0000256" key="6">
    <source>
        <dbReference type="ARBA" id="ARBA00023136"/>
    </source>
</evidence>
<proteinExistence type="inferred from homology"/>
<evidence type="ECO:0000256" key="3">
    <source>
        <dbReference type="ARBA" id="ARBA00022475"/>
    </source>
</evidence>
<evidence type="ECO:0000256" key="2">
    <source>
        <dbReference type="ARBA" id="ARBA00022448"/>
    </source>
</evidence>
<comment type="similarity">
    <text evidence="7">Belongs to the binding-protein-dependent transport system permease family.</text>
</comment>
<dbReference type="Gene3D" id="1.10.3720.10">
    <property type="entry name" value="MetI-like"/>
    <property type="match status" value="1"/>
</dbReference>
<dbReference type="Pfam" id="PF19300">
    <property type="entry name" value="BPD_transp_1_N"/>
    <property type="match status" value="1"/>
</dbReference>
<feature type="transmembrane region" description="Helical" evidence="7">
    <location>
        <begin position="249"/>
        <end position="272"/>
    </location>
</feature>
<evidence type="ECO:0000313" key="9">
    <source>
        <dbReference type="EMBL" id="MFC5905948.1"/>
    </source>
</evidence>
<comment type="caution">
    <text evidence="9">The sequence shown here is derived from an EMBL/GenBank/DDBJ whole genome shotgun (WGS) entry which is preliminary data.</text>
</comment>
<dbReference type="EMBL" id="JBHSQJ010000006">
    <property type="protein sequence ID" value="MFC5905948.1"/>
    <property type="molecule type" value="Genomic_DNA"/>
</dbReference>
<accession>A0ABW1FVG2</accession>
<gene>
    <name evidence="9" type="ORF">ACFP3V_01770</name>
</gene>
<feature type="transmembrane region" description="Helical" evidence="7">
    <location>
        <begin position="114"/>
        <end position="137"/>
    </location>
</feature>
<evidence type="ECO:0000256" key="7">
    <source>
        <dbReference type="RuleBase" id="RU363032"/>
    </source>
</evidence>
<dbReference type="InterPro" id="IPR035906">
    <property type="entry name" value="MetI-like_sf"/>
</dbReference>
<keyword evidence="3" id="KW-1003">Cell membrane</keyword>
<dbReference type="RefSeq" id="WP_380578876.1">
    <property type="nucleotide sequence ID" value="NZ_JBHSQJ010000006.1"/>
</dbReference>
<dbReference type="PANTHER" id="PTHR43163">
    <property type="entry name" value="DIPEPTIDE TRANSPORT SYSTEM PERMEASE PROTEIN DPPB-RELATED"/>
    <property type="match status" value="1"/>
</dbReference>
<keyword evidence="5 7" id="KW-1133">Transmembrane helix</keyword>
<dbReference type="SUPFAM" id="SSF161098">
    <property type="entry name" value="MetI-like"/>
    <property type="match status" value="1"/>
</dbReference>
<protein>
    <submittedName>
        <fullName evidence="9">ABC transporter permease</fullName>
    </submittedName>
</protein>
<feature type="transmembrane region" description="Helical" evidence="7">
    <location>
        <begin position="196"/>
        <end position="214"/>
    </location>
</feature>
<keyword evidence="4 7" id="KW-0812">Transmembrane</keyword>
<evidence type="ECO:0000256" key="4">
    <source>
        <dbReference type="ARBA" id="ARBA00022692"/>
    </source>
</evidence>